<dbReference type="KEGG" id="oni:Osc7112_2010"/>
<proteinExistence type="predicted"/>
<evidence type="ECO:0000313" key="1">
    <source>
        <dbReference type="EMBL" id="AFZ06484.1"/>
    </source>
</evidence>
<name>K9VG39_9CYAN</name>
<keyword evidence="2" id="KW-1185">Reference proteome</keyword>
<evidence type="ECO:0000313" key="2">
    <source>
        <dbReference type="Proteomes" id="UP000010478"/>
    </source>
</evidence>
<dbReference type="AlphaFoldDB" id="K9VG39"/>
<dbReference type="Proteomes" id="UP000010478">
    <property type="component" value="Chromosome"/>
</dbReference>
<dbReference type="EMBL" id="CP003614">
    <property type="protein sequence ID" value="AFZ06484.1"/>
    <property type="molecule type" value="Genomic_DNA"/>
</dbReference>
<accession>K9VG39</accession>
<dbReference type="RefSeq" id="WP_015175795.1">
    <property type="nucleotide sequence ID" value="NC_019729.1"/>
</dbReference>
<organism evidence="1 2">
    <name type="scientific">Phormidium nigroviride PCC 7112</name>
    <dbReference type="NCBI Taxonomy" id="179408"/>
    <lineage>
        <taxon>Bacteria</taxon>
        <taxon>Bacillati</taxon>
        <taxon>Cyanobacteriota</taxon>
        <taxon>Cyanophyceae</taxon>
        <taxon>Oscillatoriophycideae</taxon>
        <taxon>Oscillatoriales</taxon>
        <taxon>Oscillatoriaceae</taxon>
        <taxon>Phormidium</taxon>
    </lineage>
</organism>
<sequence length="67" mass="7665">MALRPQVSIAYVGFLTLHNAQLATRWRGASLWEAEHIAILAGVVNFLPHPNPPRTRWESVRNSQMMR</sequence>
<protein>
    <submittedName>
        <fullName evidence="1">Uncharacterized protein</fullName>
    </submittedName>
</protein>
<reference evidence="1 2" key="1">
    <citation type="submission" date="2012-05" db="EMBL/GenBank/DDBJ databases">
        <title>Finished chromosome of genome of Oscillatoria sp. PCC 7112.</title>
        <authorList>
            <consortium name="US DOE Joint Genome Institute"/>
            <person name="Gugger M."/>
            <person name="Coursin T."/>
            <person name="Rippka R."/>
            <person name="Tandeau De Marsac N."/>
            <person name="Huntemann M."/>
            <person name="Wei C.-L."/>
            <person name="Han J."/>
            <person name="Detter J.C."/>
            <person name="Han C."/>
            <person name="Tapia R."/>
            <person name="Davenport K."/>
            <person name="Daligault H."/>
            <person name="Erkkila T."/>
            <person name="Gu W."/>
            <person name="Munk A.C.C."/>
            <person name="Teshima H."/>
            <person name="Xu Y."/>
            <person name="Chain P."/>
            <person name="Chen A."/>
            <person name="Krypides N."/>
            <person name="Mavromatis K."/>
            <person name="Markowitz V."/>
            <person name="Szeto E."/>
            <person name="Ivanova N."/>
            <person name="Mikhailova N."/>
            <person name="Ovchinnikova G."/>
            <person name="Pagani I."/>
            <person name="Pati A."/>
            <person name="Goodwin L."/>
            <person name="Peters L."/>
            <person name="Pitluck S."/>
            <person name="Woyke T."/>
            <person name="Kerfeld C."/>
        </authorList>
    </citation>
    <scope>NUCLEOTIDE SEQUENCE [LARGE SCALE GENOMIC DNA]</scope>
    <source>
        <strain evidence="1 2">PCC 7112</strain>
    </source>
</reference>
<gene>
    <name evidence="1" type="ORF">Osc7112_2010</name>
</gene>
<dbReference type="HOGENOM" id="CLU_2808289_0_0_3"/>